<dbReference type="RefSeq" id="WP_245919162.1">
    <property type="nucleotide sequence ID" value="NZ_CP022163.1"/>
</dbReference>
<dbReference type="EMBL" id="CP022163">
    <property type="protein sequence ID" value="ATB33610.1"/>
    <property type="molecule type" value="Genomic_DNA"/>
</dbReference>
<organism evidence="3 4">
    <name type="scientific">Melittangium boletus DSM 14713</name>
    <dbReference type="NCBI Taxonomy" id="1294270"/>
    <lineage>
        <taxon>Bacteria</taxon>
        <taxon>Pseudomonadati</taxon>
        <taxon>Myxococcota</taxon>
        <taxon>Myxococcia</taxon>
        <taxon>Myxococcales</taxon>
        <taxon>Cystobacterineae</taxon>
        <taxon>Archangiaceae</taxon>
        <taxon>Melittangium</taxon>
    </lineage>
</organism>
<feature type="region of interest" description="Disordered" evidence="1">
    <location>
        <begin position="202"/>
        <end position="231"/>
    </location>
</feature>
<dbReference type="Proteomes" id="UP000217289">
    <property type="component" value="Chromosome"/>
</dbReference>
<protein>
    <recommendedName>
        <fullName evidence="5">Lipoprotein</fullName>
    </recommendedName>
</protein>
<dbReference type="AlphaFoldDB" id="A0A250IQT9"/>
<name>A0A250IQT9_9BACT</name>
<accession>A0A250IQT9</accession>
<evidence type="ECO:0000256" key="1">
    <source>
        <dbReference type="SAM" id="MobiDB-lite"/>
    </source>
</evidence>
<proteinExistence type="predicted"/>
<evidence type="ECO:0008006" key="5">
    <source>
        <dbReference type="Google" id="ProtNLM"/>
    </source>
</evidence>
<feature type="signal peptide" evidence="2">
    <location>
        <begin position="1"/>
        <end position="24"/>
    </location>
</feature>
<keyword evidence="4" id="KW-1185">Reference proteome</keyword>
<dbReference type="KEGG" id="mbd:MEBOL_007108"/>
<feature type="chain" id="PRO_5013190978" description="Lipoprotein" evidence="2">
    <location>
        <begin position="25"/>
        <end position="231"/>
    </location>
</feature>
<gene>
    <name evidence="3" type="ORF">MEBOL_007108</name>
</gene>
<sequence length="231" mass="24930">MNKRASDFVAVPMLLALLGLTLLASTPTVPPTSCLFANGKTACGYSCQRSVNDVRCASTPYGTCAMFHDRVYCFDPPLAAIHHPPDEGLRPECKGIGDEAACGFNCLVAQGKIACARTPYGVCREHLGELKCWDPPESVIHELGARTPRPGCLTASTALECGYDCKASRAEVKCAATPRGRCEKNDFRLECFDPPSLTHCAHAQPPDPAEVRKPKHQRREVQAEESGSAAR</sequence>
<evidence type="ECO:0000313" key="4">
    <source>
        <dbReference type="Proteomes" id="UP000217289"/>
    </source>
</evidence>
<evidence type="ECO:0000256" key="2">
    <source>
        <dbReference type="SAM" id="SignalP"/>
    </source>
</evidence>
<evidence type="ECO:0000313" key="3">
    <source>
        <dbReference type="EMBL" id="ATB33610.1"/>
    </source>
</evidence>
<reference evidence="3 4" key="1">
    <citation type="submission" date="2017-06" db="EMBL/GenBank/DDBJ databases">
        <authorList>
            <person name="Kim H.J."/>
            <person name="Triplett B.A."/>
        </authorList>
    </citation>
    <scope>NUCLEOTIDE SEQUENCE [LARGE SCALE GENOMIC DNA]</scope>
    <source>
        <strain evidence="3 4">DSM 14713</strain>
    </source>
</reference>
<keyword evidence="2" id="KW-0732">Signal</keyword>